<gene>
    <name evidence="2" type="ORF">NEE01_18400</name>
</gene>
<evidence type="ECO:0000313" key="2">
    <source>
        <dbReference type="EMBL" id="MCW6536753.1"/>
    </source>
</evidence>
<organism evidence="2 3">
    <name type="scientific">Sphingomonas lycopersici</name>
    <dbReference type="NCBI Taxonomy" id="2951807"/>
    <lineage>
        <taxon>Bacteria</taxon>
        <taxon>Pseudomonadati</taxon>
        <taxon>Pseudomonadota</taxon>
        <taxon>Alphaproteobacteria</taxon>
        <taxon>Sphingomonadales</taxon>
        <taxon>Sphingomonadaceae</taxon>
        <taxon>Sphingomonas</taxon>
    </lineage>
</organism>
<dbReference type="InterPro" id="IPR029068">
    <property type="entry name" value="Glyas_Bleomycin-R_OHBP_Dase"/>
</dbReference>
<reference evidence="2" key="1">
    <citation type="submission" date="2022-06" db="EMBL/GenBank/DDBJ databases">
        <title>Sphingomonas sp. nov. isolated from rhizosphere soil of tomato.</title>
        <authorList>
            <person name="Dong H."/>
            <person name="Gao R."/>
        </authorList>
    </citation>
    <scope>NUCLEOTIDE SEQUENCE</scope>
    <source>
        <strain evidence="2">MMSM24</strain>
    </source>
</reference>
<dbReference type="InterPro" id="IPR037523">
    <property type="entry name" value="VOC_core"/>
</dbReference>
<dbReference type="Proteomes" id="UP001165565">
    <property type="component" value="Unassembled WGS sequence"/>
</dbReference>
<dbReference type="PROSITE" id="PS51819">
    <property type="entry name" value="VOC"/>
    <property type="match status" value="1"/>
</dbReference>
<dbReference type="SUPFAM" id="SSF54593">
    <property type="entry name" value="Glyoxalase/Bleomycin resistance protein/Dihydroxybiphenyl dioxygenase"/>
    <property type="match status" value="1"/>
</dbReference>
<feature type="domain" description="VOC" evidence="1">
    <location>
        <begin position="160"/>
        <end position="283"/>
    </location>
</feature>
<comment type="caution">
    <text evidence="2">The sequence shown here is derived from an EMBL/GenBank/DDBJ whole genome shotgun (WGS) entry which is preliminary data.</text>
</comment>
<accession>A0AA41ZBU0</accession>
<evidence type="ECO:0000259" key="1">
    <source>
        <dbReference type="PROSITE" id="PS51819"/>
    </source>
</evidence>
<dbReference type="InterPro" id="IPR004360">
    <property type="entry name" value="Glyas_Fos-R_dOase_dom"/>
</dbReference>
<dbReference type="Pfam" id="PF00903">
    <property type="entry name" value="Glyoxalase"/>
    <property type="match status" value="1"/>
</dbReference>
<proteinExistence type="predicted"/>
<dbReference type="AlphaFoldDB" id="A0AA41ZBU0"/>
<name>A0AA41ZBU0_9SPHN</name>
<dbReference type="RefSeq" id="WP_265270468.1">
    <property type="nucleotide sequence ID" value="NZ_JANFAV010000015.1"/>
</dbReference>
<sequence>MIPPVEPIVRADAIARVSFERSDPVRMARFLVDFGFVPLAPPAEGRQYFRGCGPASYCVEVIAGTHDVFLGFALSARSRDDLHALARFERRGLGPAEGPGGGERLRLHDPDGHRIDLLWGAETLSPLSVREPLAAVNLPNAATRINRPVRSEPAPAPVFRIGHVVLQTPRFGEMMDWYRTRFGFLASDIATIPDGTPVLGFFRFDRGEEPADHHSLALLAGPDARLLHVSAETIDLDAIGQGQQHLRAQGWNHHWGIGRHVLGSQIFDYWKDNAGDEWEHYADGDLMTADYPTGFHPLSRAGLWAWGDDLPDSMRPPGPLPADAPAQARAIIEALSAAPRPWLR</sequence>
<evidence type="ECO:0000313" key="3">
    <source>
        <dbReference type="Proteomes" id="UP001165565"/>
    </source>
</evidence>
<dbReference type="Gene3D" id="3.10.180.10">
    <property type="entry name" value="2,3-Dihydroxybiphenyl 1,2-Dioxygenase, domain 1"/>
    <property type="match status" value="2"/>
</dbReference>
<protein>
    <submittedName>
        <fullName evidence="2">VOC family protein</fullName>
    </submittedName>
</protein>
<dbReference type="EMBL" id="JANFAV010000015">
    <property type="protein sequence ID" value="MCW6536753.1"/>
    <property type="molecule type" value="Genomic_DNA"/>
</dbReference>
<keyword evidence="3" id="KW-1185">Reference proteome</keyword>